<accession>A0ABP6XE86</accession>
<evidence type="ECO:0000313" key="5">
    <source>
        <dbReference type="Proteomes" id="UP001500767"/>
    </source>
</evidence>
<dbReference type="Gene3D" id="3.40.630.10">
    <property type="entry name" value="Zn peptidases"/>
    <property type="match status" value="1"/>
</dbReference>
<organism evidence="4 5">
    <name type="scientific">Microlunatus spumicola</name>
    <dbReference type="NCBI Taxonomy" id="81499"/>
    <lineage>
        <taxon>Bacteria</taxon>
        <taxon>Bacillati</taxon>
        <taxon>Actinomycetota</taxon>
        <taxon>Actinomycetes</taxon>
        <taxon>Propionibacteriales</taxon>
        <taxon>Propionibacteriaceae</taxon>
        <taxon>Microlunatus</taxon>
    </lineage>
</organism>
<name>A0ABP6XE86_9ACTN</name>
<dbReference type="InterPro" id="IPR003137">
    <property type="entry name" value="PA_domain"/>
</dbReference>
<feature type="signal peptide" evidence="1">
    <location>
        <begin position="1"/>
        <end position="26"/>
    </location>
</feature>
<feature type="domain" description="PA" evidence="2">
    <location>
        <begin position="139"/>
        <end position="229"/>
    </location>
</feature>
<dbReference type="InterPro" id="IPR007484">
    <property type="entry name" value="Peptidase_M28"/>
</dbReference>
<keyword evidence="5" id="KW-1185">Reference proteome</keyword>
<dbReference type="RefSeq" id="WP_204910756.1">
    <property type="nucleotide sequence ID" value="NZ_BAAAYR010000002.1"/>
</dbReference>
<dbReference type="InterPro" id="IPR046450">
    <property type="entry name" value="PA_dom_sf"/>
</dbReference>
<dbReference type="Pfam" id="PF04389">
    <property type="entry name" value="Peptidase_M28"/>
    <property type="match status" value="1"/>
</dbReference>
<feature type="domain" description="Peptidase M28" evidence="3">
    <location>
        <begin position="255"/>
        <end position="475"/>
    </location>
</feature>
<reference evidence="5" key="1">
    <citation type="journal article" date="2019" name="Int. J. Syst. Evol. Microbiol.">
        <title>The Global Catalogue of Microorganisms (GCM) 10K type strain sequencing project: providing services to taxonomists for standard genome sequencing and annotation.</title>
        <authorList>
            <consortium name="The Broad Institute Genomics Platform"/>
            <consortium name="The Broad Institute Genome Sequencing Center for Infectious Disease"/>
            <person name="Wu L."/>
            <person name="Ma J."/>
        </authorList>
    </citation>
    <scope>NUCLEOTIDE SEQUENCE [LARGE SCALE GENOMIC DNA]</scope>
    <source>
        <strain evidence="5">JCM 16540</strain>
    </source>
</reference>
<feature type="chain" id="PRO_5045706988" evidence="1">
    <location>
        <begin position="27"/>
        <end position="517"/>
    </location>
</feature>
<dbReference type="PANTHER" id="PTHR12147:SF26">
    <property type="entry name" value="PEPTIDASE M28 DOMAIN-CONTAINING PROTEIN"/>
    <property type="match status" value="1"/>
</dbReference>
<keyword evidence="4" id="KW-0378">Hydrolase</keyword>
<evidence type="ECO:0000259" key="3">
    <source>
        <dbReference type="Pfam" id="PF04389"/>
    </source>
</evidence>
<sequence>MKKPAAAAMAALAVAALVAPTVPAAAADPVDSSKLREAVTVNGILQHERALYAIAAKNEGNRASGTKGYDESVKYVTKKLKKAGLKVKTQSFEFPLYTELAPATLSEVSPTAGELETATVDYSGSGDVTGTLAVAGGTVLPPTPEPSSASGCAADDFTTAPSTPAVALVQRGTCDFAVKVANATAAGYDAVIIFNEGQPGRDELLTGVTLGGPVEVPVVGVSFATGNALVAEAGDGPVSVRVTTSTRSETLKTKNILADTPKGKTGTTVVVGAHLDSVLEGPGINDNGSGSSTILEIAEQMKKLGYTKKGKLQRQVRFAFWGAEEEGLLGSEHYVSSLSPEKLSTIYANLNFDMVGSPNYVRFVYDGDGSDTPDAGPAGSAGIEKIFTDYFAGQELATAPTAFDGRSDYGPFIAAGIPAGGLFSGAEGIKTEDEAKIFGGTADAPYDACYHAACDDVTNLNEKALYELGDAAAHATFVLATSKTGIYPDGSRVANPGQRSAKAGTAALPYKGNYAVR</sequence>
<proteinExistence type="predicted"/>
<dbReference type="Pfam" id="PF02225">
    <property type="entry name" value="PA"/>
    <property type="match status" value="1"/>
</dbReference>
<protein>
    <submittedName>
        <fullName evidence="4">Aminopeptidase PaaP</fullName>
    </submittedName>
</protein>
<keyword evidence="4" id="KW-0031">Aminopeptidase</keyword>
<evidence type="ECO:0000259" key="2">
    <source>
        <dbReference type="Pfam" id="PF02225"/>
    </source>
</evidence>
<dbReference type="GO" id="GO:0004177">
    <property type="term" value="F:aminopeptidase activity"/>
    <property type="evidence" value="ECO:0007669"/>
    <property type="project" value="UniProtKB-KW"/>
</dbReference>
<dbReference type="Gene3D" id="3.50.30.30">
    <property type="match status" value="1"/>
</dbReference>
<keyword evidence="1" id="KW-0732">Signal</keyword>
<dbReference type="PANTHER" id="PTHR12147">
    <property type="entry name" value="METALLOPEPTIDASE M28 FAMILY MEMBER"/>
    <property type="match status" value="1"/>
</dbReference>
<gene>
    <name evidence="4" type="primary">paaP</name>
    <name evidence="4" type="ORF">GCM10022197_20560</name>
</gene>
<dbReference type="SUPFAM" id="SSF52025">
    <property type="entry name" value="PA domain"/>
    <property type="match status" value="1"/>
</dbReference>
<evidence type="ECO:0000256" key="1">
    <source>
        <dbReference type="SAM" id="SignalP"/>
    </source>
</evidence>
<comment type="caution">
    <text evidence="4">The sequence shown here is derived from an EMBL/GenBank/DDBJ whole genome shotgun (WGS) entry which is preliminary data.</text>
</comment>
<dbReference type="Proteomes" id="UP001500767">
    <property type="component" value="Unassembled WGS sequence"/>
</dbReference>
<dbReference type="SUPFAM" id="SSF53187">
    <property type="entry name" value="Zn-dependent exopeptidases"/>
    <property type="match status" value="1"/>
</dbReference>
<keyword evidence="4" id="KW-0645">Protease</keyword>
<dbReference type="InterPro" id="IPR045175">
    <property type="entry name" value="M28_fam"/>
</dbReference>
<evidence type="ECO:0000313" key="4">
    <source>
        <dbReference type="EMBL" id="GAA3564758.1"/>
    </source>
</evidence>
<dbReference type="EMBL" id="BAAAYR010000002">
    <property type="protein sequence ID" value="GAA3564758.1"/>
    <property type="molecule type" value="Genomic_DNA"/>
</dbReference>